<evidence type="ECO:0000313" key="3">
    <source>
        <dbReference type="Proteomes" id="UP000030645"/>
    </source>
</evidence>
<evidence type="ECO:0000313" key="2">
    <source>
        <dbReference type="EMBL" id="EXC11898.1"/>
    </source>
</evidence>
<organism evidence="2 3">
    <name type="scientific">Morus notabilis</name>
    <dbReference type="NCBI Taxonomy" id="981085"/>
    <lineage>
        <taxon>Eukaryota</taxon>
        <taxon>Viridiplantae</taxon>
        <taxon>Streptophyta</taxon>
        <taxon>Embryophyta</taxon>
        <taxon>Tracheophyta</taxon>
        <taxon>Spermatophyta</taxon>
        <taxon>Magnoliopsida</taxon>
        <taxon>eudicotyledons</taxon>
        <taxon>Gunneridae</taxon>
        <taxon>Pentapetalae</taxon>
        <taxon>rosids</taxon>
        <taxon>fabids</taxon>
        <taxon>Rosales</taxon>
        <taxon>Moraceae</taxon>
        <taxon>Moreae</taxon>
        <taxon>Morus</taxon>
    </lineage>
</organism>
<proteinExistence type="predicted"/>
<name>W9S5U1_9ROSA</name>
<dbReference type="STRING" id="981085.W9S5U1"/>
<dbReference type="Proteomes" id="UP000030645">
    <property type="component" value="Unassembled WGS sequence"/>
</dbReference>
<sequence>MTKKGQLDLVTVGKWVAQSRDDEGRESSRCALEVVRKGFQKCSLSHPHHHHHVINLQSHAFTGNPLHSKTPKSGHPFSPSQALEAVKTCLLDSSHVEASTDFKELLAKSGVEMVGDSVVYLGSRADEDVIYWAIDVSGESGSHSPLVFGDASNGACVMSDELMWSHEEEESRELRCARARRGGLRKALFSRLAQLTRVFIFASLVGTILAP</sequence>
<dbReference type="eggNOG" id="KOG3084">
    <property type="taxonomic scope" value="Eukaryota"/>
</dbReference>
<feature type="transmembrane region" description="Helical" evidence="1">
    <location>
        <begin position="188"/>
        <end position="210"/>
    </location>
</feature>
<keyword evidence="3" id="KW-1185">Reference proteome</keyword>
<protein>
    <submittedName>
        <fullName evidence="2">Uncharacterized protein</fullName>
    </submittedName>
</protein>
<reference evidence="3" key="1">
    <citation type="submission" date="2013-01" db="EMBL/GenBank/DDBJ databases">
        <title>Draft Genome Sequence of a Mulberry Tree, Morus notabilis C.K. Schneid.</title>
        <authorList>
            <person name="He N."/>
            <person name="Zhao S."/>
        </authorList>
    </citation>
    <scope>NUCLEOTIDE SEQUENCE</scope>
</reference>
<dbReference type="AlphaFoldDB" id="W9S5U1"/>
<gene>
    <name evidence="2" type="ORF">L484_005359</name>
</gene>
<dbReference type="EMBL" id="KE345707">
    <property type="protein sequence ID" value="EXC11898.1"/>
    <property type="molecule type" value="Genomic_DNA"/>
</dbReference>
<accession>W9S5U1</accession>
<evidence type="ECO:0000256" key="1">
    <source>
        <dbReference type="SAM" id="Phobius"/>
    </source>
</evidence>
<keyword evidence="1" id="KW-1133">Transmembrane helix</keyword>
<keyword evidence="1" id="KW-0812">Transmembrane</keyword>
<keyword evidence="1" id="KW-0472">Membrane</keyword>